<organism evidence="2 3">
    <name type="scientific">Candidatus Falkowbacteria bacterium CG10_big_fil_rev_8_21_14_0_10_39_9</name>
    <dbReference type="NCBI Taxonomy" id="1974566"/>
    <lineage>
        <taxon>Bacteria</taxon>
        <taxon>Candidatus Falkowiibacteriota</taxon>
    </lineage>
</organism>
<keyword evidence="1" id="KW-0812">Transmembrane</keyword>
<evidence type="ECO:0000256" key="1">
    <source>
        <dbReference type="SAM" id="Phobius"/>
    </source>
</evidence>
<name>A0A2M6WNA9_9BACT</name>
<dbReference type="Proteomes" id="UP000228900">
    <property type="component" value="Unassembled WGS sequence"/>
</dbReference>
<keyword evidence="1" id="KW-1133">Transmembrane helix</keyword>
<evidence type="ECO:0000313" key="2">
    <source>
        <dbReference type="EMBL" id="PIT94285.1"/>
    </source>
</evidence>
<sequence length="203" mass="22886">MDDRKRLGIFIIGSALIIVIIIAVFMYSFNKKQQAANQVVPSTQIEADANKLFEEALNNKPQFNYAFNSTTEANRALNAEDLRKVAMSFAERFGSYSNQANYGNIEDLKIFMSPKMQDWADDYVVSLRNQNKDNSVYYGITSVAISGEVKQFNDKTGAGEVLVSTQRREVIGNSEPKVFTQNVLIIFEKIKGDWKAASATWQK</sequence>
<protein>
    <submittedName>
        <fullName evidence="2">Uncharacterized protein</fullName>
    </submittedName>
</protein>
<proteinExistence type="predicted"/>
<reference evidence="3" key="1">
    <citation type="submission" date="2017-09" db="EMBL/GenBank/DDBJ databases">
        <title>Depth-based differentiation of microbial function through sediment-hosted aquifers and enrichment of novel symbionts in the deep terrestrial subsurface.</title>
        <authorList>
            <person name="Probst A.J."/>
            <person name="Ladd B."/>
            <person name="Jarett J.K."/>
            <person name="Geller-Mcgrath D.E."/>
            <person name="Sieber C.M.K."/>
            <person name="Emerson J.B."/>
            <person name="Anantharaman K."/>
            <person name="Thomas B.C."/>
            <person name="Malmstrom R."/>
            <person name="Stieglmeier M."/>
            <person name="Klingl A."/>
            <person name="Woyke T."/>
            <person name="Ryan C.M."/>
            <person name="Banfield J.F."/>
        </authorList>
    </citation>
    <scope>NUCLEOTIDE SEQUENCE [LARGE SCALE GENOMIC DNA]</scope>
</reference>
<keyword evidence="1" id="KW-0472">Membrane</keyword>
<gene>
    <name evidence="2" type="ORF">COT98_04465</name>
</gene>
<evidence type="ECO:0000313" key="3">
    <source>
        <dbReference type="Proteomes" id="UP000228900"/>
    </source>
</evidence>
<dbReference type="EMBL" id="PFAQ01000060">
    <property type="protein sequence ID" value="PIT94285.1"/>
    <property type="molecule type" value="Genomic_DNA"/>
</dbReference>
<feature type="transmembrane region" description="Helical" evidence="1">
    <location>
        <begin position="7"/>
        <end position="29"/>
    </location>
</feature>
<dbReference type="AlphaFoldDB" id="A0A2M6WNA9"/>
<accession>A0A2M6WNA9</accession>
<comment type="caution">
    <text evidence="2">The sequence shown here is derived from an EMBL/GenBank/DDBJ whole genome shotgun (WGS) entry which is preliminary data.</text>
</comment>